<dbReference type="NCBIfam" id="TIGR01891">
    <property type="entry name" value="amidohydrolases"/>
    <property type="match status" value="1"/>
</dbReference>
<protein>
    <submittedName>
        <fullName evidence="2">M20 family metallopeptidase</fullName>
    </submittedName>
</protein>
<dbReference type="InterPro" id="IPR002933">
    <property type="entry name" value="Peptidase_M20"/>
</dbReference>
<dbReference type="CDD" id="cd03886">
    <property type="entry name" value="M20_Acy1"/>
    <property type="match status" value="1"/>
</dbReference>
<dbReference type="InterPro" id="IPR036264">
    <property type="entry name" value="Bact_exopeptidase_dim_dom"/>
</dbReference>
<sequence length="396" mass="41624">MTPSFTAEAAAFLPDLQNLRRDLHRNPELGLDLPYTQGRVLDALEGLPLRIITGDALSSVVAVLEGGRPGPTVLLRGDMDALPVTEETGLDFASTNGSMHACGHDLHVSGLVGAARLLAAHREDLPGSVVFMFQPGEEGPGGAAPMIAEGLLEVTGEKPVAAYGIHVAPGPRGVFSYRPGPAMAGFGALDITVRGRGGHGSKPYMAVDPVAVLVEIAQALQTMVTRQFDVFDPVVLSIGKIHAGTANNVIPDTAHLEAAVRILSPANEVRFGEAAERLAAGIASAHGASAEVSWRMEYPVTMNDPEETAFVADTLGGMFGPERLLPMEQPLMGSEDFSFVLAEVPGCFFFLGTSPDGVDPETAVWNHAPQVLFDDAVLGDQAAALARLAWDRLARG</sequence>
<accession>A0ABP5ER35</accession>
<evidence type="ECO:0000259" key="1">
    <source>
        <dbReference type="Pfam" id="PF07687"/>
    </source>
</evidence>
<dbReference type="Gene3D" id="3.30.70.360">
    <property type="match status" value="1"/>
</dbReference>
<dbReference type="PANTHER" id="PTHR11014">
    <property type="entry name" value="PEPTIDASE M20 FAMILY MEMBER"/>
    <property type="match status" value="1"/>
</dbReference>
<dbReference type="SUPFAM" id="SSF55031">
    <property type="entry name" value="Bacterial exopeptidase dimerisation domain"/>
    <property type="match status" value="1"/>
</dbReference>
<dbReference type="EMBL" id="BAAANO010000013">
    <property type="protein sequence ID" value="GAA2005461.1"/>
    <property type="molecule type" value="Genomic_DNA"/>
</dbReference>
<keyword evidence="3" id="KW-1185">Reference proteome</keyword>
<proteinExistence type="predicted"/>
<dbReference type="Gene3D" id="3.40.630.10">
    <property type="entry name" value="Zn peptidases"/>
    <property type="match status" value="1"/>
</dbReference>
<dbReference type="PANTHER" id="PTHR11014:SF63">
    <property type="entry name" value="METALLOPEPTIDASE, PUTATIVE (AFU_ORTHOLOGUE AFUA_6G09600)-RELATED"/>
    <property type="match status" value="1"/>
</dbReference>
<evidence type="ECO:0000313" key="3">
    <source>
        <dbReference type="Proteomes" id="UP001500755"/>
    </source>
</evidence>
<dbReference type="Pfam" id="PF01546">
    <property type="entry name" value="Peptidase_M20"/>
    <property type="match status" value="1"/>
</dbReference>
<dbReference type="PIRSF" id="PIRSF005962">
    <property type="entry name" value="Pept_M20D_amidohydro"/>
    <property type="match status" value="1"/>
</dbReference>
<dbReference type="Proteomes" id="UP001500755">
    <property type="component" value="Unassembled WGS sequence"/>
</dbReference>
<dbReference type="InterPro" id="IPR011650">
    <property type="entry name" value="Peptidase_M20_dimer"/>
</dbReference>
<dbReference type="InterPro" id="IPR017439">
    <property type="entry name" value="Amidohydrolase"/>
</dbReference>
<dbReference type="RefSeq" id="WP_344308243.1">
    <property type="nucleotide sequence ID" value="NZ_BAAANO010000013.1"/>
</dbReference>
<reference evidence="3" key="1">
    <citation type="journal article" date="2019" name="Int. J. Syst. Evol. Microbiol.">
        <title>The Global Catalogue of Microorganisms (GCM) 10K type strain sequencing project: providing services to taxonomists for standard genome sequencing and annotation.</title>
        <authorList>
            <consortium name="The Broad Institute Genomics Platform"/>
            <consortium name="The Broad Institute Genome Sequencing Center for Infectious Disease"/>
            <person name="Wu L."/>
            <person name="Ma J."/>
        </authorList>
    </citation>
    <scope>NUCLEOTIDE SEQUENCE [LARGE SCALE GENOMIC DNA]</scope>
    <source>
        <strain evidence="3">JCM 14546</strain>
    </source>
</reference>
<name>A0ABP5ER35_9MICO</name>
<comment type="caution">
    <text evidence="2">The sequence shown here is derived from an EMBL/GenBank/DDBJ whole genome shotgun (WGS) entry which is preliminary data.</text>
</comment>
<feature type="domain" description="Peptidase M20 dimerisation" evidence="1">
    <location>
        <begin position="185"/>
        <end position="268"/>
    </location>
</feature>
<organism evidence="2 3">
    <name type="scientific">Brevibacterium samyangense</name>
    <dbReference type="NCBI Taxonomy" id="366888"/>
    <lineage>
        <taxon>Bacteria</taxon>
        <taxon>Bacillati</taxon>
        <taxon>Actinomycetota</taxon>
        <taxon>Actinomycetes</taxon>
        <taxon>Micrococcales</taxon>
        <taxon>Brevibacteriaceae</taxon>
        <taxon>Brevibacterium</taxon>
    </lineage>
</organism>
<dbReference type="SUPFAM" id="SSF53187">
    <property type="entry name" value="Zn-dependent exopeptidases"/>
    <property type="match status" value="1"/>
</dbReference>
<dbReference type="Pfam" id="PF07687">
    <property type="entry name" value="M20_dimer"/>
    <property type="match status" value="1"/>
</dbReference>
<evidence type="ECO:0000313" key="2">
    <source>
        <dbReference type="EMBL" id="GAA2005461.1"/>
    </source>
</evidence>
<gene>
    <name evidence="2" type="ORF">GCM10009755_13920</name>
</gene>